<evidence type="ECO:0000256" key="11">
    <source>
        <dbReference type="SAM" id="Phobius"/>
    </source>
</evidence>
<dbReference type="SUPFAM" id="SSF55874">
    <property type="entry name" value="ATPase domain of HSP90 chaperone/DNA topoisomerase II/histidine kinase"/>
    <property type="match status" value="1"/>
</dbReference>
<keyword evidence="8 11" id="KW-1133">Transmembrane helix</keyword>
<keyword evidence="5" id="KW-0808">Transferase</keyword>
<dbReference type="Pfam" id="PF00512">
    <property type="entry name" value="HisKA"/>
    <property type="match status" value="1"/>
</dbReference>
<dbReference type="Pfam" id="PF02518">
    <property type="entry name" value="HATPase_c"/>
    <property type="match status" value="1"/>
</dbReference>
<dbReference type="PROSITE" id="PS50885">
    <property type="entry name" value="HAMP"/>
    <property type="match status" value="1"/>
</dbReference>
<dbReference type="PROSITE" id="PS50109">
    <property type="entry name" value="HIS_KIN"/>
    <property type="match status" value="1"/>
</dbReference>
<feature type="domain" description="HAMP" evidence="13">
    <location>
        <begin position="174"/>
        <end position="227"/>
    </location>
</feature>
<dbReference type="Proteomes" id="UP001157034">
    <property type="component" value="Unassembled WGS sequence"/>
</dbReference>
<name>A0ABQ6K9M4_9MICO</name>
<dbReference type="PANTHER" id="PTHR45436">
    <property type="entry name" value="SENSOR HISTIDINE KINASE YKOH"/>
    <property type="match status" value="1"/>
</dbReference>
<dbReference type="InterPro" id="IPR003661">
    <property type="entry name" value="HisK_dim/P_dom"/>
</dbReference>
<keyword evidence="10 11" id="KW-0472">Membrane</keyword>
<dbReference type="SMART" id="SM00388">
    <property type="entry name" value="HisKA"/>
    <property type="match status" value="1"/>
</dbReference>
<dbReference type="SUPFAM" id="SSF47384">
    <property type="entry name" value="Homodimeric domain of signal transducing histidine kinase"/>
    <property type="match status" value="1"/>
</dbReference>
<dbReference type="CDD" id="cd00075">
    <property type="entry name" value="HATPase"/>
    <property type="match status" value="1"/>
</dbReference>
<dbReference type="InterPro" id="IPR004358">
    <property type="entry name" value="Sig_transdc_His_kin-like_C"/>
</dbReference>
<gene>
    <name evidence="14" type="ORF">GCM10025881_23460</name>
</gene>
<dbReference type="EC" id="2.7.13.3" evidence="3"/>
<dbReference type="InterPro" id="IPR003594">
    <property type="entry name" value="HATPase_dom"/>
</dbReference>
<dbReference type="InterPro" id="IPR036890">
    <property type="entry name" value="HATPase_C_sf"/>
</dbReference>
<evidence type="ECO:0000256" key="1">
    <source>
        <dbReference type="ARBA" id="ARBA00000085"/>
    </source>
</evidence>
<dbReference type="InterPro" id="IPR050428">
    <property type="entry name" value="TCS_sensor_his_kinase"/>
</dbReference>
<keyword evidence="7 14" id="KW-0418">Kinase</keyword>
<dbReference type="CDD" id="cd00082">
    <property type="entry name" value="HisKA"/>
    <property type="match status" value="1"/>
</dbReference>
<evidence type="ECO:0000256" key="2">
    <source>
        <dbReference type="ARBA" id="ARBA00004236"/>
    </source>
</evidence>
<dbReference type="PANTHER" id="PTHR45436:SF5">
    <property type="entry name" value="SENSOR HISTIDINE KINASE TRCS"/>
    <property type="match status" value="1"/>
</dbReference>
<evidence type="ECO:0000259" key="13">
    <source>
        <dbReference type="PROSITE" id="PS50885"/>
    </source>
</evidence>
<evidence type="ECO:0000256" key="3">
    <source>
        <dbReference type="ARBA" id="ARBA00012438"/>
    </source>
</evidence>
<dbReference type="InterPro" id="IPR036097">
    <property type="entry name" value="HisK_dim/P_sf"/>
</dbReference>
<evidence type="ECO:0000256" key="6">
    <source>
        <dbReference type="ARBA" id="ARBA00022692"/>
    </source>
</evidence>
<feature type="transmembrane region" description="Helical" evidence="11">
    <location>
        <begin position="153"/>
        <end position="177"/>
    </location>
</feature>
<evidence type="ECO:0000256" key="8">
    <source>
        <dbReference type="ARBA" id="ARBA00022989"/>
    </source>
</evidence>
<dbReference type="SMART" id="SM00387">
    <property type="entry name" value="HATPase_c"/>
    <property type="match status" value="1"/>
</dbReference>
<keyword evidence="4" id="KW-0597">Phosphoprotein</keyword>
<dbReference type="Gene3D" id="3.30.565.10">
    <property type="entry name" value="Histidine kinase-like ATPase, C-terminal domain"/>
    <property type="match status" value="1"/>
</dbReference>
<comment type="caution">
    <text evidence="14">The sequence shown here is derived from an EMBL/GenBank/DDBJ whole genome shotgun (WGS) entry which is preliminary data.</text>
</comment>
<dbReference type="InterPro" id="IPR005467">
    <property type="entry name" value="His_kinase_dom"/>
</dbReference>
<dbReference type="Gene3D" id="1.10.287.130">
    <property type="match status" value="1"/>
</dbReference>
<dbReference type="EMBL" id="BSVB01000001">
    <property type="protein sequence ID" value="GMA95522.1"/>
    <property type="molecule type" value="Genomic_DNA"/>
</dbReference>
<evidence type="ECO:0000313" key="14">
    <source>
        <dbReference type="EMBL" id="GMA95522.1"/>
    </source>
</evidence>
<dbReference type="PRINTS" id="PR00344">
    <property type="entry name" value="BCTRLSENSOR"/>
</dbReference>
<keyword evidence="15" id="KW-1185">Reference proteome</keyword>
<dbReference type="GO" id="GO:0016301">
    <property type="term" value="F:kinase activity"/>
    <property type="evidence" value="ECO:0007669"/>
    <property type="project" value="UniProtKB-KW"/>
</dbReference>
<evidence type="ECO:0000256" key="10">
    <source>
        <dbReference type="ARBA" id="ARBA00023136"/>
    </source>
</evidence>
<evidence type="ECO:0000259" key="12">
    <source>
        <dbReference type="PROSITE" id="PS50109"/>
    </source>
</evidence>
<evidence type="ECO:0000256" key="5">
    <source>
        <dbReference type="ARBA" id="ARBA00022679"/>
    </source>
</evidence>
<comment type="subcellular location">
    <subcellularLocation>
        <location evidence="2">Cell membrane</location>
    </subcellularLocation>
</comment>
<accession>A0ABQ6K9M4</accession>
<keyword evidence="9" id="KW-0902">Two-component regulatory system</keyword>
<evidence type="ECO:0000256" key="9">
    <source>
        <dbReference type="ARBA" id="ARBA00023012"/>
    </source>
</evidence>
<proteinExistence type="predicted"/>
<evidence type="ECO:0000256" key="4">
    <source>
        <dbReference type="ARBA" id="ARBA00022553"/>
    </source>
</evidence>
<evidence type="ECO:0000313" key="15">
    <source>
        <dbReference type="Proteomes" id="UP001157034"/>
    </source>
</evidence>
<dbReference type="RefSeq" id="WP_344200936.1">
    <property type="nucleotide sequence ID" value="NZ_BAAAQO010000002.1"/>
</dbReference>
<keyword evidence="6 11" id="KW-0812">Transmembrane</keyword>
<comment type="catalytic activity">
    <reaction evidence="1">
        <text>ATP + protein L-histidine = ADP + protein N-phospho-L-histidine.</text>
        <dbReference type="EC" id="2.7.13.3"/>
    </reaction>
</comment>
<feature type="transmembrane region" description="Helical" evidence="11">
    <location>
        <begin position="12"/>
        <end position="33"/>
    </location>
</feature>
<reference evidence="15" key="1">
    <citation type="journal article" date="2019" name="Int. J. Syst. Evol. Microbiol.">
        <title>The Global Catalogue of Microorganisms (GCM) 10K type strain sequencing project: providing services to taxonomists for standard genome sequencing and annotation.</title>
        <authorList>
            <consortium name="The Broad Institute Genomics Platform"/>
            <consortium name="The Broad Institute Genome Sequencing Center for Infectious Disease"/>
            <person name="Wu L."/>
            <person name="Ma J."/>
        </authorList>
    </citation>
    <scope>NUCLEOTIDE SEQUENCE [LARGE SCALE GENOMIC DNA]</scope>
    <source>
        <strain evidence="15">NBRC 108894</strain>
    </source>
</reference>
<protein>
    <recommendedName>
        <fullName evidence="3">histidine kinase</fullName>
        <ecNumber evidence="3">2.7.13.3</ecNumber>
    </recommendedName>
</protein>
<organism evidence="14 15">
    <name type="scientific">Pseudolysinimonas kribbensis</name>
    <dbReference type="NCBI Taxonomy" id="433641"/>
    <lineage>
        <taxon>Bacteria</taxon>
        <taxon>Bacillati</taxon>
        <taxon>Actinomycetota</taxon>
        <taxon>Actinomycetes</taxon>
        <taxon>Micrococcales</taxon>
        <taxon>Microbacteriaceae</taxon>
        <taxon>Pseudolysinimonas</taxon>
    </lineage>
</organism>
<feature type="domain" description="Histidine kinase" evidence="12">
    <location>
        <begin position="235"/>
        <end position="446"/>
    </location>
</feature>
<dbReference type="InterPro" id="IPR003660">
    <property type="entry name" value="HAMP_dom"/>
</dbReference>
<evidence type="ECO:0000256" key="7">
    <source>
        <dbReference type="ARBA" id="ARBA00022777"/>
    </source>
</evidence>
<sequence>MRWWGRLGVRWRITIGSVIAGAVLLVGAGALLLQQVEQAQINSDKKILYGASTPYVAQVRSHPTALDRPGGEERLVVLDPAGSARVSNLPDAISDRLPELHRLSSGSHFASYRGTRYLLVVRKVERSDGVWRIVAARDESSTTDIVMRNLTNIIVVGGVALLAGFGVASWVLTTVALRPVTLMRRRAETLEAIGSDEQLPVGRAQDELSALAVTLNAFLARVRASAAREKQVVADASHELRTPIAVLRGQLELAKRDPGDLDRLREIDETAARLSNLAVNLLVLSTLEADTTRPTSTWPQLVDEFAAATDRARMLATPAGAEIDFDVERPDGDGSYAISATDLGRVIDNLVRNALAAGGAGTTIRGSLARTATLLELRIEDDGPGIPDDFIATAADRFTRASPATEGAGLGLAIVRRIADRAAGSLELANREPHGLRVTLGIPAAETFRRAARPSGAAVR</sequence>